<evidence type="ECO:0000313" key="1">
    <source>
        <dbReference type="EMBL" id="KAF4145231.1"/>
    </source>
</evidence>
<organism evidence="1 2">
    <name type="scientific">Phytophthora infestans</name>
    <name type="common">Potato late blight agent</name>
    <name type="synonym">Botrytis infestans</name>
    <dbReference type="NCBI Taxonomy" id="4787"/>
    <lineage>
        <taxon>Eukaryota</taxon>
        <taxon>Sar</taxon>
        <taxon>Stramenopiles</taxon>
        <taxon>Oomycota</taxon>
        <taxon>Peronosporomycetes</taxon>
        <taxon>Peronosporales</taxon>
        <taxon>Peronosporaceae</taxon>
        <taxon>Phytophthora</taxon>
    </lineage>
</organism>
<comment type="caution">
    <text evidence="1">The sequence shown here is derived from an EMBL/GenBank/DDBJ whole genome shotgun (WGS) entry which is preliminary data.</text>
</comment>
<gene>
    <name evidence="1" type="ORF">GN958_ATG05585</name>
</gene>
<dbReference type="EMBL" id="JAACNO010000753">
    <property type="protein sequence ID" value="KAF4145231.1"/>
    <property type="molecule type" value="Genomic_DNA"/>
</dbReference>
<dbReference type="AlphaFoldDB" id="A0A8S9UX56"/>
<protein>
    <submittedName>
        <fullName evidence="1">Uncharacterized protein</fullName>
    </submittedName>
</protein>
<proteinExistence type="predicted"/>
<dbReference type="Proteomes" id="UP000704712">
    <property type="component" value="Unassembled WGS sequence"/>
</dbReference>
<evidence type="ECO:0000313" key="2">
    <source>
        <dbReference type="Proteomes" id="UP000704712"/>
    </source>
</evidence>
<accession>A0A8S9UX56</accession>
<sequence length="77" mass="8669">MMRYDKMTSRSEASPELDGCFDSFVAFFEAKNGKGNPNSLDKNRKKNLREMVALVLQYLGPCGSLKEMLQTISVMEA</sequence>
<name>A0A8S9UX56_PHYIN</name>
<reference evidence="1" key="1">
    <citation type="submission" date="2020-03" db="EMBL/GenBank/DDBJ databases">
        <title>Hybrid Assembly of Korean Phytophthora infestans isolates.</title>
        <authorList>
            <person name="Prokchorchik M."/>
            <person name="Lee Y."/>
            <person name="Seo J."/>
            <person name="Cho J.-H."/>
            <person name="Park Y.-E."/>
            <person name="Jang D.-C."/>
            <person name="Im J.-S."/>
            <person name="Choi J.-G."/>
            <person name="Park H.-J."/>
            <person name="Lee G.-B."/>
            <person name="Lee Y.-G."/>
            <person name="Hong S.-Y."/>
            <person name="Cho K."/>
            <person name="Sohn K.H."/>
        </authorList>
    </citation>
    <scope>NUCLEOTIDE SEQUENCE</scope>
    <source>
        <strain evidence="1">KR_2_A2</strain>
    </source>
</reference>